<feature type="compositionally biased region" description="Acidic residues" evidence="1">
    <location>
        <begin position="433"/>
        <end position="459"/>
    </location>
</feature>
<dbReference type="STRING" id="670386.D3BIF4"/>
<dbReference type="FunCoup" id="D3BIF4">
    <property type="interactions" value="529"/>
</dbReference>
<proteinExistence type="predicted"/>
<dbReference type="InterPro" id="IPR007180">
    <property type="entry name" value="DUF382"/>
</dbReference>
<feature type="compositionally biased region" description="Basic and acidic residues" evidence="1">
    <location>
        <begin position="132"/>
        <end position="158"/>
    </location>
</feature>
<evidence type="ECO:0000256" key="1">
    <source>
        <dbReference type="SAM" id="MobiDB-lite"/>
    </source>
</evidence>
<dbReference type="GeneID" id="31364003"/>
<feature type="compositionally biased region" description="Basic and acidic residues" evidence="1">
    <location>
        <begin position="170"/>
        <end position="179"/>
    </location>
</feature>
<feature type="compositionally biased region" description="Low complexity" evidence="1">
    <location>
        <begin position="47"/>
        <end position="63"/>
    </location>
</feature>
<name>D3BIF4_HETP5</name>
<sequence length="675" mass="77308">MTKDDNGALVETGVNKADERKKAKHQKKKEQKKRQKQKKISQLQDQSNNNTSNSSSNNNNNNNNRKKQENGNGIHKDNIENNANGDDHVDEDMGEQEEEFLIDESDPTFELYNKLLKHFDNPTGYSEEDEQQKEQDKAEQEEEQQKEIAIKEEPKDIDDNGESDEEENDNDKPSKMSNRERKRQQKLNLPILKQLVDRPDIVELHDTNSPNPSFLISMKSTRNSVSVPTHWCQKRKYLQGKRGYVKQPFELPEFIAATGITKIREALLEKSAQQKTKTKQRERLQPKMRTMNIDYHVLRDAFFIHQTKPKLCIQGELYYEGKEFEVSIKKTKPGVLSEDLRRALGMADNYPPPWLIHMQTHGPPPSYPNLKVQGVNAPIPEGAQYGFHAGGWGKPPADLQQQYANANSHTNAIIDSLTAPVEKEHWGELLAEEEYEEEQQEDEEDVDQQEDEEPEESDISEGISSVPSGLETPDTIDIKKGRQQQQDAGQPRQLYQVLDQTSRTIGSGIMESNYKYNVPSTIKTSTTTTTPGRGSNKVDIIKSQRSAPVDITFNPSELEDMNELDEDLLKKKYEQAVAAEKGPQKPKEDLSNVADDHKKRKIRSNLLERTAKNNSGLSTIIFIFTFTKKVYYKHVSTILRISKKNKNDMILIKSIFLRNNNLRMHLSRVSSELII</sequence>
<protein>
    <submittedName>
        <fullName evidence="3">PSP proline-rich domain-containing protein</fullName>
    </submittedName>
</protein>
<feature type="compositionally biased region" description="Basic residues" evidence="1">
    <location>
        <begin position="22"/>
        <end position="39"/>
    </location>
</feature>
<keyword evidence="4" id="KW-1185">Reference proteome</keyword>
<feature type="region of interest" description="Disordered" evidence="1">
    <location>
        <begin position="577"/>
        <end position="596"/>
    </location>
</feature>
<dbReference type="Pfam" id="PF04037">
    <property type="entry name" value="DUF382"/>
    <property type="match status" value="1"/>
</dbReference>
<dbReference type="InParanoid" id="D3BIF4"/>
<gene>
    <name evidence="3" type="primary">sf3b2</name>
    <name evidence="3" type="ORF">PPL_08524</name>
</gene>
<feature type="region of interest" description="Disordered" evidence="1">
    <location>
        <begin position="1"/>
        <end position="106"/>
    </location>
</feature>
<reference evidence="3 4" key="1">
    <citation type="journal article" date="2011" name="Genome Res.">
        <title>Phylogeny-wide analysis of social amoeba genomes highlights ancient origins for complex intercellular communication.</title>
        <authorList>
            <person name="Heidel A.J."/>
            <person name="Lawal H.M."/>
            <person name="Felder M."/>
            <person name="Schilde C."/>
            <person name="Helps N.R."/>
            <person name="Tunggal B."/>
            <person name="Rivero F."/>
            <person name="John U."/>
            <person name="Schleicher M."/>
            <person name="Eichinger L."/>
            <person name="Platzer M."/>
            <person name="Noegel A.A."/>
            <person name="Schaap P."/>
            <person name="Gloeckner G."/>
        </authorList>
    </citation>
    <scope>NUCLEOTIDE SEQUENCE [LARGE SCALE GENOMIC DNA]</scope>
    <source>
        <strain evidence="4">ATCC 26659 / Pp 5 / PN500</strain>
    </source>
</reference>
<dbReference type="SMART" id="SM00581">
    <property type="entry name" value="PSP"/>
    <property type="match status" value="1"/>
</dbReference>
<dbReference type="Pfam" id="PF04046">
    <property type="entry name" value="PSP"/>
    <property type="match status" value="1"/>
</dbReference>
<evidence type="ECO:0000313" key="3">
    <source>
        <dbReference type="EMBL" id="EFA79054.1"/>
    </source>
</evidence>
<feature type="region of interest" description="Disordered" evidence="1">
    <location>
        <begin position="433"/>
        <end position="475"/>
    </location>
</feature>
<feature type="domain" description="PSP proline-rich" evidence="2">
    <location>
        <begin position="328"/>
        <end position="381"/>
    </location>
</feature>
<dbReference type="PANTHER" id="PTHR12785">
    <property type="entry name" value="SPLICING FACTOR 3B"/>
    <property type="match status" value="1"/>
</dbReference>
<dbReference type="PANTHER" id="PTHR12785:SF6">
    <property type="entry name" value="SPLICING FACTOR 3B SUBUNIT 2"/>
    <property type="match status" value="1"/>
</dbReference>
<dbReference type="Proteomes" id="UP000001396">
    <property type="component" value="Unassembled WGS sequence"/>
</dbReference>
<dbReference type="GO" id="GO:0005634">
    <property type="term" value="C:nucleus"/>
    <property type="evidence" value="ECO:0007669"/>
    <property type="project" value="InterPro"/>
</dbReference>
<feature type="compositionally biased region" description="Basic and acidic residues" evidence="1">
    <location>
        <begin position="582"/>
        <end position="596"/>
    </location>
</feature>
<feature type="compositionally biased region" description="Acidic residues" evidence="1">
    <location>
        <begin position="88"/>
        <end position="106"/>
    </location>
</feature>
<feature type="compositionally biased region" description="Basic and acidic residues" evidence="1">
    <location>
        <begin position="66"/>
        <end position="79"/>
    </location>
</feature>
<dbReference type="InterPro" id="IPR006568">
    <property type="entry name" value="PSP_pro-rich"/>
</dbReference>
<accession>D3BIF4</accession>
<feature type="compositionally biased region" description="Acidic residues" evidence="1">
    <location>
        <begin position="159"/>
        <end position="169"/>
    </location>
</feature>
<dbReference type="EMBL" id="ADBJ01000037">
    <property type="protein sequence ID" value="EFA79054.1"/>
    <property type="molecule type" value="Genomic_DNA"/>
</dbReference>
<dbReference type="OMA" id="KGEPIGQ"/>
<comment type="caution">
    <text evidence="3">The sequence shown here is derived from an EMBL/GenBank/DDBJ whole genome shotgun (WGS) entry which is preliminary data.</text>
</comment>
<dbReference type="AlphaFoldDB" id="D3BIF4"/>
<organism evidence="3 4">
    <name type="scientific">Heterostelium pallidum (strain ATCC 26659 / Pp 5 / PN500)</name>
    <name type="common">Cellular slime mold</name>
    <name type="synonym">Polysphondylium pallidum</name>
    <dbReference type="NCBI Taxonomy" id="670386"/>
    <lineage>
        <taxon>Eukaryota</taxon>
        <taxon>Amoebozoa</taxon>
        <taxon>Evosea</taxon>
        <taxon>Eumycetozoa</taxon>
        <taxon>Dictyostelia</taxon>
        <taxon>Acytosteliales</taxon>
        <taxon>Acytosteliaceae</taxon>
        <taxon>Heterostelium</taxon>
    </lineage>
</organism>
<evidence type="ECO:0000313" key="4">
    <source>
        <dbReference type="Proteomes" id="UP000001396"/>
    </source>
</evidence>
<evidence type="ECO:0000259" key="2">
    <source>
        <dbReference type="SMART" id="SM00581"/>
    </source>
</evidence>
<dbReference type="RefSeq" id="XP_020431177.1">
    <property type="nucleotide sequence ID" value="XM_020579338.1"/>
</dbReference>
<feature type="region of interest" description="Disordered" evidence="1">
    <location>
        <begin position="120"/>
        <end position="188"/>
    </location>
</feature>
<dbReference type="InterPro" id="IPR052584">
    <property type="entry name" value="U2_snRNP_Complex_Component"/>
</dbReference>